<evidence type="ECO:0000313" key="3">
    <source>
        <dbReference type="EMBL" id="MEQ2434298.1"/>
    </source>
</evidence>
<gene>
    <name evidence="3" type="ORF">WMO65_25210</name>
</gene>
<evidence type="ECO:0000313" key="4">
    <source>
        <dbReference type="Proteomes" id="UP001457898"/>
    </source>
</evidence>
<accession>A0ABV1DX38</accession>
<feature type="compositionally biased region" description="Pro residues" evidence="1">
    <location>
        <begin position="134"/>
        <end position="161"/>
    </location>
</feature>
<dbReference type="Pfam" id="PF16778">
    <property type="entry name" value="Phage_tail_APC"/>
    <property type="match status" value="1"/>
</dbReference>
<sequence length="161" mass="17998">MGIMVTESERLAKMQKLYETTKAEQSDVQQTAYETAVSEKDVEAAAETARKIRDKMLAESDKEVVLDRLGLQVPAGKTFTVWLDFLTTLGQALNGEWTRYREALRDIPEQDGFPFEIKWPVKPSKTLVLEPVEPEPTPDPVDPPVAPPVDPPIDPPVDPVE</sequence>
<dbReference type="EMBL" id="JBBMFP010000040">
    <property type="protein sequence ID" value="MEQ2434298.1"/>
    <property type="molecule type" value="Genomic_DNA"/>
</dbReference>
<feature type="domain" description="Phage tail assembly chaperone-like" evidence="2">
    <location>
        <begin position="46"/>
        <end position="123"/>
    </location>
</feature>
<dbReference type="Proteomes" id="UP001457898">
    <property type="component" value="Unassembled WGS sequence"/>
</dbReference>
<keyword evidence="4" id="KW-1185">Reference proteome</keyword>
<dbReference type="RefSeq" id="WP_349064742.1">
    <property type="nucleotide sequence ID" value="NZ_JBBMFP010000040.1"/>
</dbReference>
<feature type="region of interest" description="Disordered" evidence="1">
    <location>
        <begin position="130"/>
        <end position="161"/>
    </location>
</feature>
<comment type="caution">
    <text evidence="3">The sequence shown here is derived from an EMBL/GenBank/DDBJ whole genome shotgun (WGS) entry which is preliminary data.</text>
</comment>
<evidence type="ECO:0000259" key="2">
    <source>
        <dbReference type="Pfam" id="PF16778"/>
    </source>
</evidence>
<organism evidence="3 4">
    <name type="scientific">Blautia caccae</name>
    <dbReference type="NCBI Taxonomy" id="3133175"/>
    <lineage>
        <taxon>Bacteria</taxon>
        <taxon>Bacillati</taxon>
        <taxon>Bacillota</taxon>
        <taxon>Clostridia</taxon>
        <taxon>Lachnospirales</taxon>
        <taxon>Lachnospiraceae</taxon>
        <taxon>Blautia</taxon>
    </lineage>
</organism>
<evidence type="ECO:0000256" key="1">
    <source>
        <dbReference type="SAM" id="MobiDB-lite"/>
    </source>
</evidence>
<proteinExistence type="predicted"/>
<name>A0ABV1DX38_9FIRM</name>
<reference evidence="3 4" key="1">
    <citation type="submission" date="2024-03" db="EMBL/GenBank/DDBJ databases">
        <title>Human intestinal bacterial collection.</title>
        <authorList>
            <person name="Pauvert C."/>
            <person name="Hitch T.C.A."/>
            <person name="Clavel T."/>
        </authorList>
    </citation>
    <scope>NUCLEOTIDE SEQUENCE [LARGE SCALE GENOMIC DNA]</scope>
    <source>
        <strain evidence="3 4">CLA-SR-H028</strain>
    </source>
</reference>
<protein>
    <submittedName>
        <fullName evidence="3">Phage tail assembly chaperone</fullName>
    </submittedName>
</protein>
<dbReference type="InterPro" id="IPR031893">
    <property type="entry name" value="Phage_tail_APC"/>
</dbReference>